<dbReference type="EMBL" id="JAVFWL010000006">
    <property type="protein sequence ID" value="KAK6764492.1"/>
    <property type="molecule type" value="Genomic_DNA"/>
</dbReference>
<dbReference type="Proteomes" id="UP001303046">
    <property type="component" value="Unassembled WGS sequence"/>
</dbReference>
<evidence type="ECO:0000313" key="3">
    <source>
        <dbReference type="Proteomes" id="UP001303046"/>
    </source>
</evidence>
<proteinExistence type="predicted"/>
<keyword evidence="3" id="KW-1185">Reference proteome</keyword>
<gene>
    <name evidence="2" type="primary">Necator_chrX.g24880</name>
    <name evidence="2" type="ORF">RB195_024715</name>
</gene>
<name>A0ABR1EPB1_NECAM</name>
<evidence type="ECO:0000313" key="2">
    <source>
        <dbReference type="EMBL" id="KAK6764492.1"/>
    </source>
</evidence>
<evidence type="ECO:0000256" key="1">
    <source>
        <dbReference type="SAM" id="MobiDB-lite"/>
    </source>
</evidence>
<feature type="region of interest" description="Disordered" evidence="1">
    <location>
        <begin position="1"/>
        <end position="28"/>
    </location>
</feature>
<protein>
    <submittedName>
        <fullName evidence="2">Uncharacterized protein</fullName>
    </submittedName>
</protein>
<reference evidence="2 3" key="1">
    <citation type="submission" date="2023-08" db="EMBL/GenBank/DDBJ databases">
        <title>A Necator americanus chromosomal reference genome.</title>
        <authorList>
            <person name="Ilik V."/>
            <person name="Petrzelkova K.J."/>
            <person name="Pardy F."/>
            <person name="Fuh T."/>
            <person name="Niatou-Singa F.S."/>
            <person name="Gouil Q."/>
            <person name="Baker L."/>
            <person name="Ritchie M.E."/>
            <person name="Jex A.R."/>
            <person name="Gazzola D."/>
            <person name="Li H."/>
            <person name="Toshio Fujiwara R."/>
            <person name="Zhan B."/>
            <person name="Aroian R.V."/>
            <person name="Pafco B."/>
            <person name="Schwarz E.M."/>
        </authorList>
    </citation>
    <scope>NUCLEOTIDE SEQUENCE [LARGE SCALE GENOMIC DNA]</scope>
    <source>
        <strain evidence="2 3">Aroian</strain>
        <tissue evidence="2">Whole animal</tissue>
    </source>
</reference>
<sequence>MFVNITRPRSSGRASFESAEDQEDSAGYSSVQSKVSAIAHSIFQPQKREQKILAGLNLEQLQKVAALAQQGATGTFTFDTVLEHERKKNNLRTSLMKSKF</sequence>
<accession>A0ABR1EPB1</accession>
<comment type="caution">
    <text evidence="2">The sequence shown here is derived from an EMBL/GenBank/DDBJ whole genome shotgun (WGS) entry which is preliminary data.</text>
</comment>
<organism evidence="2 3">
    <name type="scientific">Necator americanus</name>
    <name type="common">Human hookworm</name>
    <dbReference type="NCBI Taxonomy" id="51031"/>
    <lineage>
        <taxon>Eukaryota</taxon>
        <taxon>Metazoa</taxon>
        <taxon>Ecdysozoa</taxon>
        <taxon>Nematoda</taxon>
        <taxon>Chromadorea</taxon>
        <taxon>Rhabditida</taxon>
        <taxon>Rhabditina</taxon>
        <taxon>Rhabditomorpha</taxon>
        <taxon>Strongyloidea</taxon>
        <taxon>Ancylostomatidae</taxon>
        <taxon>Bunostominae</taxon>
        <taxon>Necator</taxon>
    </lineage>
</organism>